<dbReference type="OrthoDB" id="9792392at2"/>
<name>W1N7V6_9GAMM</name>
<dbReference type="STRING" id="1178482.AR456_20715"/>
<dbReference type="eggNOG" id="COG5507">
    <property type="taxonomic scope" value="Bacteria"/>
</dbReference>
<dbReference type="InterPro" id="IPR009874">
    <property type="entry name" value="DUF1428"/>
</dbReference>
<dbReference type="KEGG" id="hhu:AR456_20715"/>
<keyword evidence="2" id="KW-1185">Reference proteome</keyword>
<accession>W1N7V6</accession>
<dbReference type="AlphaFoldDB" id="W1N7V6"/>
<evidence type="ECO:0000313" key="2">
    <source>
        <dbReference type="Proteomes" id="UP000019113"/>
    </source>
</evidence>
<protein>
    <recommendedName>
        <fullName evidence="3">RNA signal recognition particle 4.5S RNA</fullName>
    </recommendedName>
</protein>
<gene>
    <name evidence="1" type="ORF">BJB45_20570</name>
</gene>
<evidence type="ECO:0000313" key="1">
    <source>
        <dbReference type="EMBL" id="ERL50990.1"/>
    </source>
</evidence>
<sequence length="117" mass="12977">MSYVEGFVAAVPESNKQAYLDLATAAADIFKRYGATRVVEAWGAEVPEGKVTDFHRAVQAEPGEVIVYSWIEYPSKQVRDESFQKMEADNAMDGFMGDAPFDGKRLIYGGFDIILDV</sequence>
<dbReference type="EMBL" id="AVBC01000035">
    <property type="protein sequence ID" value="ERL50990.1"/>
    <property type="molecule type" value="Genomic_DNA"/>
</dbReference>
<dbReference type="PIRSF" id="PIRSF007028">
    <property type="entry name" value="UCP007028"/>
    <property type="match status" value="1"/>
</dbReference>
<dbReference type="Pfam" id="PF07237">
    <property type="entry name" value="DUF1428"/>
    <property type="match status" value="1"/>
</dbReference>
<dbReference type="InterPro" id="IPR011008">
    <property type="entry name" value="Dimeric_a/b-barrel"/>
</dbReference>
<dbReference type="Proteomes" id="UP000019113">
    <property type="component" value="Unassembled WGS sequence"/>
</dbReference>
<dbReference type="RefSeq" id="WP_021819519.1">
    <property type="nucleotide sequence ID" value="NZ_AVBC01000035.1"/>
</dbReference>
<dbReference type="SUPFAM" id="SSF54909">
    <property type="entry name" value="Dimeric alpha+beta barrel"/>
    <property type="match status" value="1"/>
</dbReference>
<comment type="caution">
    <text evidence="1">The sequence shown here is derived from an EMBL/GenBank/DDBJ whole genome shotgun (WGS) entry which is preliminary data.</text>
</comment>
<proteinExistence type="predicted"/>
<dbReference type="Gene3D" id="3.30.70.100">
    <property type="match status" value="1"/>
</dbReference>
<organism evidence="1 2">
    <name type="scientific">Halomonas huangheensis</name>
    <dbReference type="NCBI Taxonomy" id="1178482"/>
    <lineage>
        <taxon>Bacteria</taxon>
        <taxon>Pseudomonadati</taxon>
        <taxon>Pseudomonadota</taxon>
        <taxon>Gammaproteobacteria</taxon>
        <taxon>Oceanospirillales</taxon>
        <taxon>Halomonadaceae</taxon>
        <taxon>Halomonas</taxon>
    </lineage>
</organism>
<evidence type="ECO:0008006" key="3">
    <source>
        <dbReference type="Google" id="ProtNLM"/>
    </source>
</evidence>
<dbReference type="PATRIC" id="fig|1178482.3.peg.2565"/>
<reference evidence="1 2" key="1">
    <citation type="submission" date="2013-08" db="EMBL/GenBank/DDBJ databases">
        <title>draft genome of Halomonas huanghegensis, strain BJGMM-B45T.</title>
        <authorList>
            <person name="Miao C."/>
            <person name="Wan Y."/>
            <person name="Jin W."/>
        </authorList>
    </citation>
    <scope>NUCLEOTIDE SEQUENCE [LARGE SCALE GENOMIC DNA]</scope>
    <source>
        <strain evidence="1 2">BJGMM-B45</strain>
    </source>
</reference>